<dbReference type="InterPro" id="IPR007969">
    <property type="entry name" value="DUF732"/>
</dbReference>
<keyword evidence="2" id="KW-0732">Signal</keyword>
<organism evidence="4 5">
    <name type="scientific">Spirilliplanes yamanashiensis</name>
    <dbReference type="NCBI Taxonomy" id="42233"/>
    <lineage>
        <taxon>Bacteria</taxon>
        <taxon>Bacillati</taxon>
        <taxon>Actinomycetota</taxon>
        <taxon>Actinomycetes</taxon>
        <taxon>Micromonosporales</taxon>
        <taxon>Micromonosporaceae</taxon>
        <taxon>Spirilliplanes</taxon>
    </lineage>
</organism>
<gene>
    <name evidence="4" type="ORF">Sya03_37780</name>
</gene>
<dbReference type="PROSITE" id="PS51257">
    <property type="entry name" value="PROKAR_LIPOPROTEIN"/>
    <property type="match status" value="1"/>
</dbReference>
<evidence type="ECO:0000259" key="3">
    <source>
        <dbReference type="Pfam" id="PF05305"/>
    </source>
</evidence>
<feature type="compositionally biased region" description="Pro residues" evidence="1">
    <location>
        <begin position="25"/>
        <end position="34"/>
    </location>
</feature>
<feature type="domain" description="DUF732" evidence="3">
    <location>
        <begin position="70"/>
        <end position="128"/>
    </location>
</feature>
<name>A0A8J3Y9E1_9ACTN</name>
<sequence length="136" mass="13884">MRARWLMPAVLAVLTVLTTSGCGEDPPPGPPPATAAPVLSDSPSAPPVTDGREFVTTVREALPDVAANRTDDEIAALATGICTGLAGGDPADDLVATTRSLNTADAEATDHATARELIKLAIDVACPEHAARATEF</sequence>
<accession>A0A8J3Y9E1</accession>
<feature type="signal peptide" evidence="2">
    <location>
        <begin position="1"/>
        <end position="23"/>
    </location>
</feature>
<evidence type="ECO:0000256" key="1">
    <source>
        <dbReference type="SAM" id="MobiDB-lite"/>
    </source>
</evidence>
<evidence type="ECO:0000313" key="4">
    <source>
        <dbReference type="EMBL" id="GIJ04426.1"/>
    </source>
</evidence>
<dbReference type="EMBL" id="BOOY01000027">
    <property type="protein sequence ID" value="GIJ04426.1"/>
    <property type="molecule type" value="Genomic_DNA"/>
</dbReference>
<dbReference type="Pfam" id="PF05305">
    <property type="entry name" value="DUF732"/>
    <property type="match status" value="1"/>
</dbReference>
<reference evidence="4" key="1">
    <citation type="submission" date="2021-01" db="EMBL/GenBank/DDBJ databases">
        <title>Whole genome shotgun sequence of Spirilliplanes yamanashiensis NBRC 15828.</title>
        <authorList>
            <person name="Komaki H."/>
            <person name="Tamura T."/>
        </authorList>
    </citation>
    <scope>NUCLEOTIDE SEQUENCE</scope>
    <source>
        <strain evidence="4">NBRC 15828</strain>
    </source>
</reference>
<dbReference type="RefSeq" id="WP_203939661.1">
    <property type="nucleotide sequence ID" value="NZ_BAAAGJ010000005.1"/>
</dbReference>
<dbReference type="Proteomes" id="UP000652013">
    <property type="component" value="Unassembled WGS sequence"/>
</dbReference>
<evidence type="ECO:0000313" key="5">
    <source>
        <dbReference type="Proteomes" id="UP000652013"/>
    </source>
</evidence>
<feature type="region of interest" description="Disordered" evidence="1">
    <location>
        <begin position="22"/>
        <end position="50"/>
    </location>
</feature>
<dbReference type="AlphaFoldDB" id="A0A8J3Y9E1"/>
<comment type="caution">
    <text evidence="4">The sequence shown here is derived from an EMBL/GenBank/DDBJ whole genome shotgun (WGS) entry which is preliminary data.</text>
</comment>
<proteinExistence type="predicted"/>
<keyword evidence="5" id="KW-1185">Reference proteome</keyword>
<feature type="chain" id="PRO_5035271323" description="DUF732 domain-containing protein" evidence="2">
    <location>
        <begin position="24"/>
        <end position="136"/>
    </location>
</feature>
<protein>
    <recommendedName>
        <fullName evidence="3">DUF732 domain-containing protein</fullName>
    </recommendedName>
</protein>
<evidence type="ECO:0000256" key="2">
    <source>
        <dbReference type="SAM" id="SignalP"/>
    </source>
</evidence>